<gene>
    <name evidence="2" type="ORF">OKIOD_LOCUS4697</name>
</gene>
<dbReference type="Proteomes" id="UP001158576">
    <property type="component" value="Chromosome PAR"/>
</dbReference>
<feature type="compositionally biased region" description="Polar residues" evidence="1">
    <location>
        <begin position="600"/>
        <end position="621"/>
    </location>
</feature>
<feature type="compositionally biased region" description="Polar residues" evidence="1">
    <location>
        <begin position="257"/>
        <end position="267"/>
    </location>
</feature>
<feature type="region of interest" description="Disordered" evidence="1">
    <location>
        <begin position="737"/>
        <end position="757"/>
    </location>
</feature>
<feature type="region of interest" description="Disordered" evidence="1">
    <location>
        <begin position="192"/>
        <end position="223"/>
    </location>
</feature>
<evidence type="ECO:0000313" key="2">
    <source>
        <dbReference type="EMBL" id="CAG5091567.1"/>
    </source>
</evidence>
<dbReference type="SUPFAM" id="SSF57667">
    <property type="entry name" value="beta-beta-alpha zinc fingers"/>
    <property type="match status" value="1"/>
</dbReference>
<dbReference type="InterPro" id="IPR036236">
    <property type="entry name" value="Znf_C2H2_sf"/>
</dbReference>
<keyword evidence="3" id="KW-1185">Reference proteome</keyword>
<reference evidence="2 3" key="1">
    <citation type="submission" date="2021-04" db="EMBL/GenBank/DDBJ databases">
        <authorList>
            <person name="Bliznina A."/>
        </authorList>
    </citation>
    <scope>NUCLEOTIDE SEQUENCE [LARGE SCALE GENOMIC DNA]</scope>
</reference>
<dbReference type="EMBL" id="OU015568">
    <property type="protein sequence ID" value="CAG5091567.1"/>
    <property type="molecule type" value="Genomic_DNA"/>
</dbReference>
<accession>A0ABN7SA44</accession>
<protein>
    <submittedName>
        <fullName evidence="2">Oidioi.mRNA.OKI2018_I69.PAR.g13139.t1.cds</fullName>
    </submittedName>
</protein>
<sequence length="1164" mass="132080">MEEAYNFYTNCFEPESEFFEGIPITAFPNTTADEDIQSGHEDSLEANSEFYRWFHCQPMNTCNGSGNEGQPGNYENQQKNLEDFESALEFIARMDEKEKTPEKQKMERERVAVITQWLMNDTDLPAPNPSCPIRHSFSPFKINNQPFFGQEQICSPGPIDWMPSNSSTSIADNPMTSRKNFVPDDYGHTDQPNYEETSKMRDIPPPIRQSTDHKDRNCETVKAKKPRFDDSLARIHYSPKGGQADPKGRPHACIHSSPEQSQADPNTDTDFHAANQVIVGDTVEGVVHGPVDSPHETFDYFVNTSQSSFEPKSNQDLVVEDPQTDAQIAEKITAYRSLFLDRGQYSAASEEELFMAAQYLYENRERHDFVEVKDRANAYKGSDRPFKCNFCPFYSMTRTFNSKEEIIRHFRRHLKDFTFVCKYCQKGFPRSDKRKSMLRITTQIRLADVDDQFRLNRSLGKFNLLLRSKFILSVLKNIVLIPFKQNEAPLHQMQTNTNSTNAMHTRENQNHSGASSQNAAFAVQILPQLQNPCSNGSQNCYLSNVDSYTTSSVQPIASIAYNNVIQNTVSSNQMPINTNFPNTMHNIHNQSHYGARFQNPVPSSQLTPQSQNLQNNQNTVPSNQMPIISNSTNTMHTPNNQNIADAPFQNAAFAGHLTPQSQTAVSQNYYVSNVNLHNDSGNDWQVGNNETQQKNLEEFESALEFMDAMDEKNMTPEEQKMEKERVAKITQWLMNDTDSPGWMPSNSSTSIADNPMTSRKHFIPGDYGHTDQTNNEETPKISDINYVPVEAKRPRFDDSLTKTDRYEDTDYHASNEVIVGYYEEGDVHGPVGSPIETFSPIVQNQNTTSSNQMPINTNFTNKMHNIYNQNHTGARFQNHVPASQLTPQLQNPQNNQYGNLPFYNASQKSQASQIDFTTTSLGSLEDIFDQLNSPSSNTFEDQYCSNQQHYNFPKISDSHNSSNVTDTAPTSTNALPNYDAMGDTETDLVTEFDKMFPYNGSEQMNDENDLDYYHEQLISSNELGSFDKKPEFGPVYVEQTSSVTLHAQSFQQNIHDTGDYHAVNNNVSTGFEPKADAVMVQTQPTCKNSPSLRDMLGKKEILKTLSEEERSEIAQKLTKDRMQATTRRMNITVICAAFSRKKTLLVKYEPSTVWTKSSDIIVDT</sequence>
<feature type="compositionally biased region" description="Polar residues" evidence="1">
    <location>
        <begin position="958"/>
        <end position="975"/>
    </location>
</feature>
<feature type="region of interest" description="Disordered" evidence="1">
    <location>
        <begin position="237"/>
        <end position="267"/>
    </location>
</feature>
<organism evidence="2 3">
    <name type="scientific">Oikopleura dioica</name>
    <name type="common">Tunicate</name>
    <dbReference type="NCBI Taxonomy" id="34765"/>
    <lineage>
        <taxon>Eukaryota</taxon>
        <taxon>Metazoa</taxon>
        <taxon>Chordata</taxon>
        <taxon>Tunicata</taxon>
        <taxon>Appendicularia</taxon>
        <taxon>Copelata</taxon>
        <taxon>Oikopleuridae</taxon>
        <taxon>Oikopleura</taxon>
    </lineage>
</organism>
<proteinExistence type="predicted"/>
<feature type="region of interest" description="Disordered" evidence="1">
    <location>
        <begin position="596"/>
        <end position="621"/>
    </location>
</feature>
<evidence type="ECO:0000256" key="1">
    <source>
        <dbReference type="SAM" id="MobiDB-lite"/>
    </source>
</evidence>
<feature type="compositionally biased region" description="Basic and acidic residues" evidence="1">
    <location>
        <begin position="210"/>
        <end position="223"/>
    </location>
</feature>
<feature type="region of interest" description="Disordered" evidence="1">
    <location>
        <begin position="956"/>
        <end position="979"/>
    </location>
</feature>
<evidence type="ECO:0000313" key="3">
    <source>
        <dbReference type="Proteomes" id="UP001158576"/>
    </source>
</evidence>
<name>A0ABN7SA44_OIKDI</name>
<dbReference type="Gene3D" id="3.30.160.60">
    <property type="entry name" value="Classic Zinc Finger"/>
    <property type="match status" value="1"/>
</dbReference>